<sequence>MIKIQFFESLKNTYAQIIKVVSMKSSDSDELMIDYHSDLDSLFLSDMERLSAAAELLSKAHASDDKVTMQAALVYIRSSSIRLSGFFENITDDTELLLKKNDWPDIPDNYQVPNRYKFPHK</sequence>
<name>A0A2S9I6X4_9GAMM</name>
<reference evidence="1 2" key="1">
    <citation type="submission" date="2017-10" db="EMBL/GenBank/DDBJ databases">
        <title>Draft genome of two endophytic bacteria isolated from 'guarana' Paullinia cupana (Mart.) Ducke.</title>
        <authorList>
            <person name="Siqueira K.A."/>
            <person name="Liotti R.G."/>
            <person name="Mendes T.A."/>
            <person name="Soares M.A."/>
        </authorList>
    </citation>
    <scope>NUCLEOTIDE SEQUENCE [LARGE SCALE GENOMIC DNA]</scope>
    <source>
        <strain evidence="1 2">342</strain>
    </source>
</reference>
<comment type="caution">
    <text evidence="1">The sequence shown here is derived from an EMBL/GenBank/DDBJ whole genome shotgun (WGS) entry which is preliminary data.</text>
</comment>
<dbReference type="RefSeq" id="WP_105594666.1">
    <property type="nucleotide sequence ID" value="NZ_PDET01000018.1"/>
</dbReference>
<keyword evidence="2" id="KW-1185">Reference proteome</keyword>
<evidence type="ECO:0000313" key="2">
    <source>
        <dbReference type="Proteomes" id="UP000239181"/>
    </source>
</evidence>
<organism evidence="1 2">
    <name type="scientific">Pantoea coffeiphila</name>
    <dbReference type="NCBI Taxonomy" id="1465635"/>
    <lineage>
        <taxon>Bacteria</taxon>
        <taxon>Pseudomonadati</taxon>
        <taxon>Pseudomonadota</taxon>
        <taxon>Gammaproteobacteria</taxon>
        <taxon>Enterobacterales</taxon>
        <taxon>Erwiniaceae</taxon>
        <taxon>Pantoea</taxon>
    </lineage>
</organism>
<accession>A0A2S9I6X4</accession>
<dbReference type="EMBL" id="PDET01000018">
    <property type="protein sequence ID" value="PRD13484.1"/>
    <property type="molecule type" value="Genomic_DNA"/>
</dbReference>
<dbReference type="AlphaFoldDB" id="A0A2S9I6X4"/>
<dbReference type="Proteomes" id="UP000239181">
    <property type="component" value="Unassembled WGS sequence"/>
</dbReference>
<protein>
    <submittedName>
        <fullName evidence="1">Uncharacterized protein</fullName>
    </submittedName>
</protein>
<dbReference type="OrthoDB" id="8946715at2"/>
<gene>
    <name evidence="1" type="ORF">CQW29_20900</name>
</gene>
<evidence type="ECO:0000313" key="1">
    <source>
        <dbReference type="EMBL" id="PRD13484.1"/>
    </source>
</evidence>
<dbReference type="Gene3D" id="6.10.290.10">
    <property type="match status" value="1"/>
</dbReference>
<proteinExistence type="predicted"/>